<dbReference type="GO" id="GO:0016491">
    <property type="term" value="F:oxidoreductase activity"/>
    <property type="evidence" value="ECO:0007669"/>
    <property type="project" value="UniProtKB-KW"/>
</dbReference>
<dbReference type="AlphaFoldDB" id="A0A842HCN0"/>
<protein>
    <submittedName>
        <fullName evidence="4">Gfo/Idh/MocA family oxidoreductase</fullName>
    </submittedName>
</protein>
<dbReference type="Pfam" id="PF01408">
    <property type="entry name" value="GFO_IDH_MocA"/>
    <property type="match status" value="1"/>
</dbReference>
<organism evidence="4 5">
    <name type="scientific">Ruficoccus amylovorans</name>
    <dbReference type="NCBI Taxonomy" id="1804625"/>
    <lineage>
        <taxon>Bacteria</taxon>
        <taxon>Pseudomonadati</taxon>
        <taxon>Verrucomicrobiota</taxon>
        <taxon>Opitutia</taxon>
        <taxon>Puniceicoccales</taxon>
        <taxon>Cerasicoccaceae</taxon>
        <taxon>Ruficoccus</taxon>
    </lineage>
</organism>
<feature type="domain" description="GFO/IDH/MocA-like oxidoreductase" evidence="3">
    <location>
        <begin position="144"/>
        <end position="276"/>
    </location>
</feature>
<dbReference type="Pfam" id="PF22725">
    <property type="entry name" value="GFO_IDH_MocA_C3"/>
    <property type="match status" value="1"/>
</dbReference>
<dbReference type="SUPFAM" id="SSF51735">
    <property type="entry name" value="NAD(P)-binding Rossmann-fold domains"/>
    <property type="match status" value="1"/>
</dbReference>
<dbReference type="InterPro" id="IPR050463">
    <property type="entry name" value="Gfo/Idh/MocA_oxidrdct_glycsds"/>
</dbReference>
<dbReference type="InterPro" id="IPR055170">
    <property type="entry name" value="GFO_IDH_MocA-like_dom"/>
</dbReference>
<dbReference type="Gene3D" id="3.30.360.10">
    <property type="entry name" value="Dihydrodipicolinate Reductase, domain 2"/>
    <property type="match status" value="1"/>
</dbReference>
<reference evidence="4 5" key="1">
    <citation type="submission" date="2020-07" db="EMBL/GenBank/DDBJ databases">
        <authorList>
            <person name="Feng X."/>
        </authorList>
    </citation>
    <scope>NUCLEOTIDE SEQUENCE [LARGE SCALE GENOMIC DNA]</scope>
    <source>
        <strain evidence="4 5">JCM31066</strain>
    </source>
</reference>
<evidence type="ECO:0000259" key="3">
    <source>
        <dbReference type="Pfam" id="PF22725"/>
    </source>
</evidence>
<dbReference type="SUPFAM" id="SSF55347">
    <property type="entry name" value="Glyceraldehyde-3-phosphate dehydrogenase-like, C-terminal domain"/>
    <property type="match status" value="1"/>
</dbReference>
<dbReference type="PANTHER" id="PTHR43818">
    <property type="entry name" value="BCDNA.GH03377"/>
    <property type="match status" value="1"/>
</dbReference>
<keyword evidence="1" id="KW-0560">Oxidoreductase</keyword>
<evidence type="ECO:0000256" key="1">
    <source>
        <dbReference type="ARBA" id="ARBA00023002"/>
    </source>
</evidence>
<comment type="caution">
    <text evidence="4">The sequence shown here is derived from an EMBL/GenBank/DDBJ whole genome shotgun (WGS) entry which is preliminary data.</text>
</comment>
<gene>
    <name evidence="4" type="ORF">H5P28_07895</name>
</gene>
<keyword evidence="5" id="KW-1185">Reference proteome</keyword>
<dbReference type="EMBL" id="JACHVB010000020">
    <property type="protein sequence ID" value="MBC2594182.1"/>
    <property type="molecule type" value="Genomic_DNA"/>
</dbReference>
<accession>A0A842HCN0</accession>
<dbReference type="Proteomes" id="UP000546464">
    <property type="component" value="Unassembled WGS sequence"/>
</dbReference>
<dbReference type="RefSeq" id="WP_185675164.1">
    <property type="nucleotide sequence ID" value="NZ_JACHVB010000020.1"/>
</dbReference>
<feature type="domain" description="Gfo/Idh/MocA-like oxidoreductase N-terminal" evidence="2">
    <location>
        <begin position="9"/>
        <end position="126"/>
    </location>
</feature>
<sequence>MNTPHQPPIRVGIIGVSGYAGLLADCVQRHVDAGHAHWIAAAGLKTPADIARCEILARQGAHIHTDWRELIDQHAGQLDLLMIPTAIHVHREMTEYALARGLRVFMEKPLAATYADARAICEANRLSQGELVIGYQNLYCESTHQIKRYILEGRLGKIQSMRALALWPRPASYYSRNGWAGRLSTGGKPVNDSPVNNALAHHINLLLFWAGSRPLETAHVEAIEGSLYRARDIESFDTASLRISTGQDYPLEFHGSHSTREIFNPELHILGSRGNVRWKTDQSIHIETPTGREVLSLPPAPELRDYTVSQLMRWAAGEKILCCTPGQALEQTHVVDLIHRHLPIRRIPDRFIDMDEGQPVVEGLPQAFQRRYLEGGCLRAGDTPWAESPALALPAEKKSASLADVAQG</sequence>
<name>A0A842HCN0_9BACT</name>
<dbReference type="Gene3D" id="3.40.50.720">
    <property type="entry name" value="NAD(P)-binding Rossmann-like Domain"/>
    <property type="match status" value="1"/>
</dbReference>
<dbReference type="GO" id="GO:0000166">
    <property type="term" value="F:nucleotide binding"/>
    <property type="evidence" value="ECO:0007669"/>
    <property type="project" value="InterPro"/>
</dbReference>
<evidence type="ECO:0000313" key="5">
    <source>
        <dbReference type="Proteomes" id="UP000546464"/>
    </source>
</evidence>
<proteinExistence type="predicted"/>
<dbReference type="InterPro" id="IPR036291">
    <property type="entry name" value="NAD(P)-bd_dom_sf"/>
</dbReference>
<dbReference type="PANTHER" id="PTHR43818:SF11">
    <property type="entry name" value="BCDNA.GH03377"/>
    <property type="match status" value="1"/>
</dbReference>
<evidence type="ECO:0000313" key="4">
    <source>
        <dbReference type="EMBL" id="MBC2594182.1"/>
    </source>
</evidence>
<evidence type="ECO:0000259" key="2">
    <source>
        <dbReference type="Pfam" id="PF01408"/>
    </source>
</evidence>
<dbReference type="InterPro" id="IPR000683">
    <property type="entry name" value="Gfo/Idh/MocA-like_OxRdtase_N"/>
</dbReference>